<accession>A0ABY1R1B6</accession>
<reference evidence="1 2" key="1">
    <citation type="submission" date="2017-05" db="EMBL/GenBank/DDBJ databases">
        <authorList>
            <person name="Varghese N."/>
            <person name="Submissions S."/>
        </authorList>
    </citation>
    <scope>NUCLEOTIDE SEQUENCE [LARGE SCALE GENOMIC DNA]</scope>
    <source>
        <strain evidence="1 2">DSM 18015</strain>
    </source>
</reference>
<keyword evidence="2" id="KW-1185">Reference proteome</keyword>
<sequence length="212" mass="23599">MGKLHDSLLSGTSGRTGRIVVANVYGNEISKVRPRKRTSPPTAKQLLIQNRIKKCAAFMQSYRAYACQYFGSRSGMKSCYNLAMTNLMENFRINYTTETINPDYPSLYFSKGNLLGAVPLGLSLKSAGLLEISWQDNSAGSPERENDVAQILIAGEDNDFTFFVENAAKRSDIKYSVNLPVNFQNKPLHVWIAFRTENGEIASNSQYAGTVF</sequence>
<protein>
    <submittedName>
        <fullName evidence="1">Uncharacterized protein</fullName>
    </submittedName>
</protein>
<dbReference type="EMBL" id="FXUO01000002">
    <property type="protein sequence ID" value="SMP90870.1"/>
    <property type="molecule type" value="Genomic_DNA"/>
</dbReference>
<dbReference type="Proteomes" id="UP001158050">
    <property type="component" value="Unassembled WGS sequence"/>
</dbReference>
<dbReference type="Pfam" id="PF19781">
    <property type="entry name" value="DUF6266"/>
    <property type="match status" value="1"/>
</dbReference>
<gene>
    <name evidence="1" type="ORF">SAMN05421679_102464</name>
</gene>
<organism evidence="1 2">
    <name type="scientific">Epilithonimonas pallida</name>
    <dbReference type="NCBI Taxonomy" id="373671"/>
    <lineage>
        <taxon>Bacteria</taxon>
        <taxon>Pseudomonadati</taxon>
        <taxon>Bacteroidota</taxon>
        <taxon>Flavobacteriia</taxon>
        <taxon>Flavobacteriales</taxon>
        <taxon>Weeksellaceae</taxon>
        <taxon>Chryseobacterium group</taxon>
        <taxon>Epilithonimonas</taxon>
    </lineage>
</organism>
<dbReference type="InterPro" id="IPR046233">
    <property type="entry name" value="DUF6266"/>
</dbReference>
<evidence type="ECO:0000313" key="2">
    <source>
        <dbReference type="Proteomes" id="UP001158050"/>
    </source>
</evidence>
<proteinExistence type="predicted"/>
<dbReference type="RefSeq" id="WP_283415948.1">
    <property type="nucleotide sequence ID" value="NZ_FXUO01000002.1"/>
</dbReference>
<name>A0ABY1R1B6_9FLAO</name>
<evidence type="ECO:0000313" key="1">
    <source>
        <dbReference type="EMBL" id="SMP90870.1"/>
    </source>
</evidence>
<comment type="caution">
    <text evidence="1">The sequence shown here is derived from an EMBL/GenBank/DDBJ whole genome shotgun (WGS) entry which is preliminary data.</text>
</comment>